<keyword evidence="2" id="KW-1185">Reference proteome</keyword>
<dbReference type="AlphaFoldDB" id="A0A151PG87"/>
<evidence type="ECO:0000313" key="2">
    <source>
        <dbReference type="Proteomes" id="UP000050525"/>
    </source>
</evidence>
<name>A0A151PG87_ALLMI</name>
<dbReference type="Proteomes" id="UP000050525">
    <property type="component" value="Unassembled WGS sequence"/>
</dbReference>
<gene>
    <name evidence="1" type="ORF">Y1Q_0001916</name>
</gene>
<accession>A0A151PG87</accession>
<reference evidence="1 2" key="1">
    <citation type="journal article" date="2012" name="Genome Biol.">
        <title>Sequencing three crocodilian genomes to illuminate the evolution of archosaurs and amniotes.</title>
        <authorList>
            <person name="St John J.A."/>
            <person name="Braun E.L."/>
            <person name="Isberg S.R."/>
            <person name="Miles L.G."/>
            <person name="Chong A.Y."/>
            <person name="Gongora J."/>
            <person name="Dalzell P."/>
            <person name="Moran C."/>
            <person name="Bed'hom B."/>
            <person name="Abzhanov A."/>
            <person name="Burgess S.C."/>
            <person name="Cooksey A.M."/>
            <person name="Castoe T.A."/>
            <person name="Crawford N.G."/>
            <person name="Densmore L.D."/>
            <person name="Drew J.C."/>
            <person name="Edwards S.V."/>
            <person name="Faircloth B.C."/>
            <person name="Fujita M.K."/>
            <person name="Greenwold M.J."/>
            <person name="Hoffmann F.G."/>
            <person name="Howard J.M."/>
            <person name="Iguchi T."/>
            <person name="Janes D.E."/>
            <person name="Khan S.Y."/>
            <person name="Kohno S."/>
            <person name="de Koning A.J."/>
            <person name="Lance S.L."/>
            <person name="McCarthy F.M."/>
            <person name="McCormack J.E."/>
            <person name="Merchant M.E."/>
            <person name="Peterson D.G."/>
            <person name="Pollock D.D."/>
            <person name="Pourmand N."/>
            <person name="Raney B.J."/>
            <person name="Roessler K.A."/>
            <person name="Sanford J.R."/>
            <person name="Sawyer R.H."/>
            <person name="Schmidt C.J."/>
            <person name="Triplett E.W."/>
            <person name="Tuberville T.D."/>
            <person name="Venegas-Anaya M."/>
            <person name="Howard J.T."/>
            <person name="Jarvis E.D."/>
            <person name="Guillette L.J.Jr."/>
            <person name="Glenn T.C."/>
            <person name="Green R.E."/>
            <person name="Ray D.A."/>
        </authorList>
    </citation>
    <scope>NUCLEOTIDE SEQUENCE [LARGE SCALE GENOMIC DNA]</scope>
    <source>
        <strain evidence="1">KSC_2009_1</strain>
    </source>
</reference>
<sequence length="166" mass="18582">MVIMAPEEATALDLALVKDATLTVYNKKDMSPPQSKRLLSAKTGCLLCSLPPGLVTNMGTQDPGACFATWRLWATEHNTQHPQELDWHLHLPRFKEHEALLFSIVNLILFSSIKFTLQMSLLVLVDHLSDYGTKEAMANLFAERTLAVTPEGLESECLDDREYGRP</sequence>
<organism evidence="1 2">
    <name type="scientific">Alligator mississippiensis</name>
    <name type="common">American alligator</name>
    <dbReference type="NCBI Taxonomy" id="8496"/>
    <lineage>
        <taxon>Eukaryota</taxon>
        <taxon>Metazoa</taxon>
        <taxon>Chordata</taxon>
        <taxon>Craniata</taxon>
        <taxon>Vertebrata</taxon>
        <taxon>Euteleostomi</taxon>
        <taxon>Archelosauria</taxon>
        <taxon>Archosauria</taxon>
        <taxon>Crocodylia</taxon>
        <taxon>Alligatoridae</taxon>
        <taxon>Alligatorinae</taxon>
        <taxon>Alligator</taxon>
    </lineage>
</organism>
<proteinExistence type="predicted"/>
<evidence type="ECO:0000313" key="1">
    <source>
        <dbReference type="EMBL" id="KYO48106.1"/>
    </source>
</evidence>
<protein>
    <submittedName>
        <fullName evidence="1">Uncharacterized protein</fullName>
    </submittedName>
</protein>
<dbReference type="EMBL" id="AKHW03000257">
    <property type="protein sequence ID" value="KYO48106.1"/>
    <property type="molecule type" value="Genomic_DNA"/>
</dbReference>
<comment type="caution">
    <text evidence="1">The sequence shown here is derived from an EMBL/GenBank/DDBJ whole genome shotgun (WGS) entry which is preliminary data.</text>
</comment>